<gene>
    <name evidence="2" type="ORF">IA74_006625</name>
</gene>
<feature type="transmembrane region" description="Helical" evidence="1">
    <location>
        <begin position="163"/>
        <end position="184"/>
    </location>
</feature>
<name>A0AAP8ZTW1_BACFG</name>
<proteinExistence type="predicted"/>
<dbReference type="InterPro" id="IPR002798">
    <property type="entry name" value="SpoIIM-like"/>
</dbReference>
<dbReference type="RefSeq" id="WP_032530243.1">
    <property type="nucleotide sequence ID" value="NZ_CP036553.1"/>
</dbReference>
<feature type="transmembrane region" description="Helical" evidence="1">
    <location>
        <begin position="7"/>
        <end position="29"/>
    </location>
</feature>
<dbReference type="PANTHER" id="PTHR35337">
    <property type="entry name" value="SLR1478 PROTEIN"/>
    <property type="match status" value="1"/>
</dbReference>
<evidence type="ECO:0000256" key="1">
    <source>
        <dbReference type="SAM" id="Phobius"/>
    </source>
</evidence>
<organism evidence="2 3">
    <name type="scientific">Bacteroides fragilis</name>
    <dbReference type="NCBI Taxonomy" id="817"/>
    <lineage>
        <taxon>Bacteria</taxon>
        <taxon>Pseudomonadati</taxon>
        <taxon>Bacteroidota</taxon>
        <taxon>Bacteroidia</taxon>
        <taxon>Bacteroidales</taxon>
        <taxon>Bacteroidaceae</taxon>
        <taxon>Bacteroides</taxon>
    </lineage>
</organism>
<dbReference type="AlphaFoldDB" id="A0AAP8ZTW1"/>
<evidence type="ECO:0000313" key="2">
    <source>
        <dbReference type="EMBL" id="QCQ35797.1"/>
    </source>
</evidence>
<evidence type="ECO:0000313" key="3">
    <source>
        <dbReference type="Proteomes" id="UP000028294"/>
    </source>
</evidence>
<feature type="transmembrane region" description="Helical" evidence="1">
    <location>
        <begin position="133"/>
        <end position="151"/>
    </location>
</feature>
<keyword evidence="1" id="KW-1133">Transmembrane helix</keyword>
<dbReference type="EMBL" id="CP036553">
    <property type="protein sequence ID" value="QCQ35797.1"/>
    <property type="molecule type" value="Genomic_DNA"/>
</dbReference>
<dbReference type="PANTHER" id="PTHR35337:SF1">
    <property type="entry name" value="SLR1478 PROTEIN"/>
    <property type="match status" value="1"/>
</dbReference>
<evidence type="ECO:0008006" key="4">
    <source>
        <dbReference type="Google" id="ProtNLM"/>
    </source>
</evidence>
<dbReference type="Pfam" id="PF01944">
    <property type="entry name" value="SpoIIM"/>
    <property type="match status" value="1"/>
</dbReference>
<keyword evidence="1" id="KW-0472">Membrane</keyword>
<sequence length="193" mass="21964">MRNKNKRFYLLIVIAFILWLVPFLIRLFFINTDTSIETNRLQEKGIRNSQTVDNLVNSLNDNNKRKTFIIIFENNITGCIINVLGGTLLGLGTIVNLIINGFASSDVIVYSYNSGLSVREITHATLPHSFELIGFWISGAIGLSIAWKIILFMKNKEILDIQFYKDVLIQFIIVFIIILSAAYVEAYITILNI</sequence>
<accession>A0AAP8ZTW1</accession>
<dbReference type="Proteomes" id="UP000028294">
    <property type="component" value="Chromosome"/>
</dbReference>
<keyword evidence="1" id="KW-0812">Transmembrane</keyword>
<reference evidence="2 3" key="1">
    <citation type="submission" date="2019-03" db="EMBL/GenBank/DDBJ databases">
        <title>Complete genome assembly of MDR B. fragilis.</title>
        <authorList>
            <person name="Sydenham T.V."/>
            <person name="Hasman H."/>
            <person name="Justesen U.S."/>
        </authorList>
    </citation>
    <scope>NUCLEOTIDE SEQUENCE [LARGE SCALE GENOMIC DNA]</scope>
    <source>
        <strain evidence="2 3">DCMOUH0067B</strain>
    </source>
</reference>
<protein>
    <recommendedName>
        <fullName evidence="4">Stage II sporulation protein M</fullName>
    </recommendedName>
</protein>